<protein>
    <submittedName>
        <fullName evidence="2">Uncharacterized protein</fullName>
    </submittedName>
</protein>
<name>A0A7J7K5G4_BUGNE</name>
<gene>
    <name evidence="2" type="ORF">EB796_007821</name>
</gene>
<reference evidence="2" key="1">
    <citation type="submission" date="2020-06" db="EMBL/GenBank/DDBJ databases">
        <title>Draft genome of Bugula neritina, a colonial animal packing powerful symbionts and potential medicines.</title>
        <authorList>
            <person name="Rayko M."/>
        </authorList>
    </citation>
    <scope>NUCLEOTIDE SEQUENCE [LARGE SCALE GENOMIC DNA]</scope>
    <source>
        <strain evidence="2">Kwan_BN1</strain>
    </source>
</reference>
<feature type="region of interest" description="Disordered" evidence="1">
    <location>
        <begin position="44"/>
        <end position="68"/>
    </location>
</feature>
<keyword evidence="3" id="KW-1185">Reference proteome</keyword>
<organism evidence="2 3">
    <name type="scientific">Bugula neritina</name>
    <name type="common">Brown bryozoan</name>
    <name type="synonym">Sertularia neritina</name>
    <dbReference type="NCBI Taxonomy" id="10212"/>
    <lineage>
        <taxon>Eukaryota</taxon>
        <taxon>Metazoa</taxon>
        <taxon>Spiralia</taxon>
        <taxon>Lophotrochozoa</taxon>
        <taxon>Bryozoa</taxon>
        <taxon>Gymnolaemata</taxon>
        <taxon>Cheilostomatida</taxon>
        <taxon>Flustrina</taxon>
        <taxon>Buguloidea</taxon>
        <taxon>Bugulidae</taxon>
        <taxon>Bugula</taxon>
    </lineage>
</organism>
<evidence type="ECO:0000313" key="2">
    <source>
        <dbReference type="EMBL" id="KAF6033870.1"/>
    </source>
</evidence>
<accession>A0A7J7K5G4</accession>
<proteinExistence type="predicted"/>
<dbReference type="AlphaFoldDB" id="A0A7J7K5G4"/>
<dbReference type="EMBL" id="VXIV02001214">
    <property type="protein sequence ID" value="KAF6033870.1"/>
    <property type="molecule type" value="Genomic_DNA"/>
</dbReference>
<dbReference type="Proteomes" id="UP000593567">
    <property type="component" value="Unassembled WGS sequence"/>
</dbReference>
<evidence type="ECO:0000256" key="1">
    <source>
        <dbReference type="SAM" id="MobiDB-lite"/>
    </source>
</evidence>
<comment type="caution">
    <text evidence="2">The sequence shown here is derived from an EMBL/GenBank/DDBJ whole genome shotgun (WGS) entry which is preliminary data.</text>
</comment>
<evidence type="ECO:0000313" key="3">
    <source>
        <dbReference type="Proteomes" id="UP000593567"/>
    </source>
</evidence>
<sequence>MPYSIRTTASHNELDRLGYRSNILHHDGAASKFLDPHLPYHRGVSYTSPHTAKAKTRCNSKPREFTEK</sequence>